<gene>
    <name evidence="1" type="ORF">PLOB_00021085</name>
</gene>
<sequence length="131" mass="14960">MYILGQSTIYKSCHFISSCSFQFKKNSFQLKKNLFQVKIKTFNSFLRSKSRDTTNISIQINDSIISDQRNVAEVFGDYLSTTASEIEGQHVLQLGEEGLNTLVSVEAICHSYHSLHFEFNKLDSYVQSKTS</sequence>
<reference evidence="1 2" key="1">
    <citation type="submission" date="2022-05" db="EMBL/GenBank/DDBJ databases">
        <authorList>
            <consortium name="Genoscope - CEA"/>
            <person name="William W."/>
        </authorList>
    </citation>
    <scope>NUCLEOTIDE SEQUENCE [LARGE SCALE GENOMIC DNA]</scope>
</reference>
<name>A0ABN8RI84_9CNID</name>
<keyword evidence="2" id="KW-1185">Reference proteome</keyword>
<dbReference type="EMBL" id="CALNXK010000247">
    <property type="protein sequence ID" value="CAH3178936.1"/>
    <property type="molecule type" value="Genomic_DNA"/>
</dbReference>
<proteinExistence type="predicted"/>
<comment type="caution">
    <text evidence="1">The sequence shown here is derived from an EMBL/GenBank/DDBJ whole genome shotgun (WGS) entry which is preliminary data.</text>
</comment>
<organism evidence="1 2">
    <name type="scientific">Porites lobata</name>
    <dbReference type="NCBI Taxonomy" id="104759"/>
    <lineage>
        <taxon>Eukaryota</taxon>
        <taxon>Metazoa</taxon>
        <taxon>Cnidaria</taxon>
        <taxon>Anthozoa</taxon>
        <taxon>Hexacorallia</taxon>
        <taxon>Scleractinia</taxon>
        <taxon>Fungiina</taxon>
        <taxon>Poritidae</taxon>
        <taxon>Porites</taxon>
    </lineage>
</organism>
<protein>
    <submittedName>
        <fullName evidence="1">Uncharacterized protein</fullName>
    </submittedName>
</protein>
<accession>A0ABN8RI84</accession>
<evidence type="ECO:0000313" key="2">
    <source>
        <dbReference type="Proteomes" id="UP001159405"/>
    </source>
</evidence>
<evidence type="ECO:0000313" key="1">
    <source>
        <dbReference type="EMBL" id="CAH3178936.1"/>
    </source>
</evidence>
<dbReference type="Proteomes" id="UP001159405">
    <property type="component" value="Unassembled WGS sequence"/>
</dbReference>